<keyword evidence="3" id="KW-1185">Reference proteome</keyword>
<reference evidence="2 3" key="3">
    <citation type="submission" date="2019-11" db="EMBL/GenBank/DDBJ databases">
        <title>A de novo genome assembly of a pear dwarfing rootstock.</title>
        <authorList>
            <person name="Wang F."/>
            <person name="Wang J."/>
            <person name="Li S."/>
            <person name="Zhang Y."/>
            <person name="Fang M."/>
            <person name="Ma L."/>
            <person name="Zhao Y."/>
            <person name="Jiang S."/>
        </authorList>
    </citation>
    <scope>NUCLEOTIDE SEQUENCE [LARGE SCALE GENOMIC DNA]</scope>
    <source>
        <strain evidence="2">S2</strain>
        <tissue evidence="2">Leaf</tissue>
    </source>
</reference>
<protein>
    <submittedName>
        <fullName evidence="2">Uncharacterized protein</fullName>
    </submittedName>
</protein>
<name>A0A5N5GVV4_9ROSA</name>
<comment type="caution">
    <text evidence="2">The sequence shown here is derived from an EMBL/GenBank/DDBJ whole genome shotgun (WGS) entry which is preliminary data.</text>
</comment>
<reference evidence="2 3" key="1">
    <citation type="submission" date="2019-09" db="EMBL/GenBank/DDBJ databases">
        <authorList>
            <person name="Ou C."/>
        </authorList>
    </citation>
    <scope>NUCLEOTIDE SEQUENCE [LARGE SCALE GENOMIC DNA]</scope>
    <source>
        <strain evidence="2">S2</strain>
        <tissue evidence="2">Leaf</tissue>
    </source>
</reference>
<sequence length="117" mass="13655">MYKHKNTWIEGEAREYVKYPYFGRSCRTFGLKGIPARWEMNLATIFDPEPCSFLQTSGKSMKKKARMGRSEQRMGWGWIMRRGVEGKSEGRCKFGFQKGQPEERRGREVGKGHEAQI</sequence>
<reference evidence="3" key="2">
    <citation type="submission" date="2019-10" db="EMBL/GenBank/DDBJ databases">
        <title>A de novo genome assembly of a pear dwarfing rootstock.</title>
        <authorList>
            <person name="Wang F."/>
            <person name="Wang J."/>
            <person name="Li S."/>
            <person name="Zhang Y."/>
            <person name="Fang M."/>
            <person name="Ma L."/>
            <person name="Zhao Y."/>
            <person name="Jiang S."/>
        </authorList>
    </citation>
    <scope>NUCLEOTIDE SEQUENCE [LARGE SCALE GENOMIC DNA]</scope>
</reference>
<dbReference type="Proteomes" id="UP000327157">
    <property type="component" value="Chromosome 15"/>
</dbReference>
<evidence type="ECO:0000313" key="2">
    <source>
        <dbReference type="EMBL" id="KAB2619277.1"/>
    </source>
</evidence>
<gene>
    <name evidence="2" type="ORF">D8674_015146</name>
</gene>
<dbReference type="EMBL" id="SMOL01000401">
    <property type="protein sequence ID" value="KAB2619277.1"/>
    <property type="molecule type" value="Genomic_DNA"/>
</dbReference>
<dbReference type="AlphaFoldDB" id="A0A5N5GVV4"/>
<evidence type="ECO:0000313" key="3">
    <source>
        <dbReference type="Proteomes" id="UP000327157"/>
    </source>
</evidence>
<organism evidence="2 3">
    <name type="scientific">Pyrus ussuriensis x Pyrus communis</name>
    <dbReference type="NCBI Taxonomy" id="2448454"/>
    <lineage>
        <taxon>Eukaryota</taxon>
        <taxon>Viridiplantae</taxon>
        <taxon>Streptophyta</taxon>
        <taxon>Embryophyta</taxon>
        <taxon>Tracheophyta</taxon>
        <taxon>Spermatophyta</taxon>
        <taxon>Magnoliopsida</taxon>
        <taxon>eudicotyledons</taxon>
        <taxon>Gunneridae</taxon>
        <taxon>Pentapetalae</taxon>
        <taxon>rosids</taxon>
        <taxon>fabids</taxon>
        <taxon>Rosales</taxon>
        <taxon>Rosaceae</taxon>
        <taxon>Amygdaloideae</taxon>
        <taxon>Maleae</taxon>
        <taxon>Pyrus</taxon>
    </lineage>
</organism>
<proteinExistence type="predicted"/>
<feature type="compositionally biased region" description="Basic and acidic residues" evidence="1">
    <location>
        <begin position="100"/>
        <end position="117"/>
    </location>
</feature>
<accession>A0A5N5GVV4</accession>
<evidence type="ECO:0000256" key="1">
    <source>
        <dbReference type="SAM" id="MobiDB-lite"/>
    </source>
</evidence>
<feature type="region of interest" description="Disordered" evidence="1">
    <location>
        <begin position="90"/>
        <end position="117"/>
    </location>
</feature>